<feature type="chain" id="PRO_5007438776" description="Filamentous haemagglutinin FhaB/tRNA nuclease CdiA-like TPS domain-containing protein" evidence="1">
    <location>
        <begin position="27"/>
        <end position="1030"/>
    </location>
</feature>
<accession>A0A0V7ZEL8</accession>
<sequence length="1030" mass="107138">MNYKQNRLRKLFTCSFLTLISTPVHAQIIPDKTLPKNSEIKLEGNRSIIKGGTRAGSNLFHSFEEFSVPTGGEAYFSNGADVSNIISRVTGKSISNIDGLIKANGNANLFLINPNGIVFGKNASLDIGGSFVGSTANSFKFADGKEFSAAETQTTGLLSINVPSGLQYASNSGKISNQSQVTDSEGEVVGLRVKPGKTLGLIGGDVSFDNGTVDAPDGRVELGGLKDEGTVGLSRDGSNLSFNFPQGIERSDVSLSNGSQVDVAGNRGGEIAINSRNVQIIEKSSLEAGIKEELDSIDTKAGNIDINATEAIDLEGGGIISDSIGLGATAQGGDINIKTGNLLVKDAKVSTLIFGGGKGGNLNIDAKDIQLIGTSGDGDSPSGLFAQTDSDLKGDGGNLKIKTNTLLVQDGAKVSTRTFGAGQAGDLTVDAKDIQIIGTSKNGNFRSGLFTEPVFDPKGDGGDLKIKTNTLVVKDGAKVSTSTFAGSKGGNLTIDAKDIQLIGTSKDGVFLSGLFAEPFSEDSKGGGGDLTIKTNTLLVKDGAQVSTNTFGASQGGNLTIDAKDIQLIGTSKDGDSPSGLFAEPFSENSKTDGGDLTIKTNTLLVKGGAKVSTRAFLESKGGNLTIDAKDIQLIGTSKDGSFRSGLYTEPFSEDLKGTGGDLTINTNTLLVKDGAQVSGSTFGASQASNLTIDAKDIQLIGEGKNDRFTGLFTKAESGTTGDAKNLFITTDRLLISNGATISVTNDGTGAPGDININASSVQLDNGKIEADTNSNKKVGNIKLDIADLLLMSNGSRISTNAGVTETKGNGGNITINIPDGFIIATPNQNSDITANASEGNGGRVNINATGIFGIAPLSLKQLSSLRPEDLEPGELPTNDITAVSQQNPNLSGTIEIDVPENPTQEQEELQTDIVDVSRLIEQNLCQASQNSEFVITGRGGIPQSPKETLETDAGWEDWRLIPFKEKTTAEIIQKVNKSEVKIKEERPKKIVQAQGVTFNSNGEVVLTATPNSSEPLNSGLNALNCHNFAG</sequence>
<keyword evidence="5" id="KW-1185">Reference proteome</keyword>
<dbReference type="Pfam" id="PF05860">
    <property type="entry name" value="TPS"/>
    <property type="match status" value="1"/>
</dbReference>
<protein>
    <recommendedName>
        <fullName evidence="2">Filamentous haemagglutinin FhaB/tRNA nuclease CdiA-like TPS domain-containing protein</fullName>
    </recommendedName>
</protein>
<dbReference type="EMBL" id="LMTZ01000147">
    <property type="protein sequence ID" value="KST62935.1"/>
    <property type="molecule type" value="Genomic_DNA"/>
</dbReference>
<evidence type="ECO:0000256" key="1">
    <source>
        <dbReference type="SAM" id="SignalP"/>
    </source>
</evidence>
<reference evidence="3 5" key="1">
    <citation type="journal article" date="2015" name="Genome Announc.">
        <title>Draft Genome of the Euendolithic (true boring) Cyanobacterium Mastigocoleus testarum strain BC008.</title>
        <authorList>
            <person name="Guida B.S."/>
            <person name="Garcia-Pichel F."/>
        </authorList>
    </citation>
    <scope>NUCLEOTIDE SEQUENCE [LARGE SCALE GENOMIC DNA]</scope>
    <source>
        <strain evidence="3 5">BC008</strain>
    </source>
</reference>
<comment type="caution">
    <text evidence="3">The sequence shown here is derived from an EMBL/GenBank/DDBJ whole genome shotgun (WGS) entry which is preliminary data.</text>
</comment>
<dbReference type="SUPFAM" id="SSF51126">
    <property type="entry name" value="Pectin lyase-like"/>
    <property type="match status" value="4"/>
</dbReference>
<dbReference type="InterPro" id="IPR011050">
    <property type="entry name" value="Pectin_lyase_fold/virulence"/>
</dbReference>
<proteinExistence type="predicted"/>
<evidence type="ECO:0000259" key="2">
    <source>
        <dbReference type="SMART" id="SM00912"/>
    </source>
</evidence>
<name>A0A0V7ZEL8_9CYAN</name>
<dbReference type="SMART" id="SM00912">
    <property type="entry name" value="Haemagg_act"/>
    <property type="match status" value="1"/>
</dbReference>
<feature type="signal peptide" evidence="1">
    <location>
        <begin position="1"/>
        <end position="26"/>
    </location>
</feature>
<dbReference type="InterPro" id="IPR012334">
    <property type="entry name" value="Pectin_lyas_fold"/>
</dbReference>
<keyword evidence="1" id="KW-0732">Signal</keyword>
<dbReference type="RefSeq" id="WP_058184552.1">
    <property type="nucleotide sequence ID" value="NZ_LMTZ01000145.1"/>
</dbReference>
<dbReference type="Gene3D" id="2.160.20.10">
    <property type="entry name" value="Single-stranded right-handed beta-helix, Pectin lyase-like"/>
    <property type="match status" value="3"/>
</dbReference>
<dbReference type="AlphaFoldDB" id="A0A0V7ZEL8"/>
<evidence type="ECO:0000313" key="3">
    <source>
        <dbReference type="EMBL" id="KST62935.1"/>
    </source>
</evidence>
<gene>
    <name evidence="3" type="ORF">BC008_11490</name>
    <name evidence="4" type="ORF">BC008_11965</name>
</gene>
<organism evidence="3 5">
    <name type="scientific">Mastigocoleus testarum BC008</name>
    <dbReference type="NCBI Taxonomy" id="371196"/>
    <lineage>
        <taxon>Bacteria</taxon>
        <taxon>Bacillati</taxon>
        <taxon>Cyanobacteriota</taxon>
        <taxon>Cyanophyceae</taxon>
        <taxon>Nostocales</taxon>
        <taxon>Hapalosiphonaceae</taxon>
        <taxon>Mastigocoleus</taxon>
    </lineage>
</organism>
<evidence type="ECO:0000313" key="5">
    <source>
        <dbReference type="Proteomes" id="UP000053372"/>
    </source>
</evidence>
<dbReference type="InterPro" id="IPR008638">
    <property type="entry name" value="FhaB/CdiA-like_TPS"/>
</dbReference>
<dbReference type="EMBL" id="LMTZ01000145">
    <property type="protein sequence ID" value="KST63026.1"/>
    <property type="molecule type" value="Genomic_DNA"/>
</dbReference>
<feature type="domain" description="Filamentous haemagglutinin FhaB/tRNA nuclease CdiA-like TPS" evidence="2">
    <location>
        <begin position="44"/>
        <end position="142"/>
    </location>
</feature>
<dbReference type="NCBIfam" id="TIGR01901">
    <property type="entry name" value="adhes_NPXG"/>
    <property type="match status" value="1"/>
</dbReference>
<evidence type="ECO:0000313" key="4">
    <source>
        <dbReference type="EMBL" id="KST63026.1"/>
    </source>
</evidence>
<dbReference type="Proteomes" id="UP000053372">
    <property type="component" value="Unassembled WGS sequence"/>
</dbReference>